<dbReference type="PANTHER" id="PTHR43775:SF21">
    <property type="entry name" value="NON-REDUCING POLYKETIDE SYNTHASE AUSA-RELATED"/>
    <property type="match status" value="1"/>
</dbReference>
<dbReference type="PROSITE" id="PS00606">
    <property type="entry name" value="KS3_1"/>
    <property type="match status" value="1"/>
</dbReference>
<dbReference type="SMART" id="SM00825">
    <property type="entry name" value="PKS_KS"/>
    <property type="match status" value="1"/>
</dbReference>
<proteinExistence type="predicted"/>
<dbReference type="PROSITE" id="PS50835">
    <property type="entry name" value="IG_LIKE"/>
    <property type="match status" value="1"/>
</dbReference>
<keyword evidence="2" id="KW-0596">Phosphopantetheine</keyword>
<dbReference type="Gene3D" id="3.40.50.1820">
    <property type="entry name" value="alpha/beta hydrolase"/>
    <property type="match status" value="1"/>
</dbReference>
<dbReference type="Gene3D" id="1.10.1200.10">
    <property type="entry name" value="ACP-like"/>
    <property type="match status" value="1"/>
</dbReference>
<protein>
    <submittedName>
        <fullName evidence="13">Acyl transferase/acyl hydrolase/lysophospholipase</fullName>
    </submittedName>
</protein>
<dbReference type="RefSeq" id="XP_056771241.1">
    <property type="nucleotide sequence ID" value="XM_056903474.1"/>
</dbReference>
<feature type="region of interest" description="Disordered" evidence="8">
    <location>
        <begin position="1734"/>
        <end position="1760"/>
    </location>
</feature>
<evidence type="ECO:0000259" key="11">
    <source>
        <dbReference type="PROSITE" id="PS52004"/>
    </source>
</evidence>
<dbReference type="InterPro" id="IPR032088">
    <property type="entry name" value="SAT"/>
</dbReference>
<feature type="domain" description="Ketosynthase family 3 (KS3)" evidence="11">
    <location>
        <begin position="393"/>
        <end position="812"/>
    </location>
</feature>
<evidence type="ECO:0000256" key="2">
    <source>
        <dbReference type="ARBA" id="ARBA00022450"/>
    </source>
</evidence>
<dbReference type="InterPro" id="IPR036736">
    <property type="entry name" value="ACP-like_sf"/>
</dbReference>
<dbReference type="SUPFAM" id="SSF53901">
    <property type="entry name" value="Thiolase-like"/>
    <property type="match status" value="1"/>
</dbReference>
<dbReference type="InterPro" id="IPR029063">
    <property type="entry name" value="SAM-dependent_MTases_sf"/>
</dbReference>
<dbReference type="InterPro" id="IPR049900">
    <property type="entry name" value="PKS_mFAS_DH"/>
</dbReference>
<dbReference type="InterPro" id="IPR014043">
    <property type="entry name" value="Acyl_transferase_dom"/>
</dbReference>
<evidence type="ECO:0000313" key="14">
    <source>
        <dbReference type="Proteomes" id="UP001213681"/>
    </source>
</evidence>
<dbReference type="Pfam" id="PF07859">
    <property type="entry name" value="Abhydrolase_3"/>
    <property type="match status" value="1"/>
</dbReference>
<comment type="caution">
    <text evidence="13">The sequence shown here is derived from an EMBL/GenBank/DDBJ whole genome shotgun (WGS) entry which is preliminary data.</text>
</comment>
<comment type="pathway">
    <text evidence="1">Secondary metabolite biosynthesis; terpenoid biosynthesis.</text>
</comment>
<dbReference type="InterPro" id="IPR016036">
    <property type="entry name" value="Malonyl_transacylase_ACP-bd"/>
</dbReference>
<dbReference type="EMBL" id="JAPVEA010000001">
    <property type="protein sequence ID" value="KAJ5464394.1"/>
    <property type="molecule type" value="Genomic_DNA"/>
</dbReference>
<reference evidence="13" key="2">
    <citation type="journal article" date="2023" name="IMA Fungus">
        <title>Comparative genomic study of the Penicillium genus elucidates a diverse pangenome and 15 lateral gene transfer events.</title>
        <authorList>
            <person name="Petersen C."/>
            <person name="Sorensen T."/>
            <person name="Nielsen M.R."/>
            <person name="Sondergaard T.E."/>
            <person name="Sorensen J.L."/>
            <person name="Fitzpatrick D.A."/>
            <person name="Frisvad J.C."/>
            <person name="Nielsen K.L."/>
        </authorList>
    </citation>
    <scope>NUCLEOTIDE SEQUENCE</scope>
    <source>
        <strain evidence="13">IBT 16125</strain>
    </source>
</reference>
<dbReference type="InterPro" id="IPR042104">
    <property type="entry name" value="PKS_dehydratase_sf"/>
</dbReference>
<evidence type="ECO:0000256" key="3">
    <source>
        <dbReference type="ARBA" id="ARBA00022553"/>
    </source>
</evidence>
<keyword evidence="4" id="KW-0489">Methyltransferase</keyword>
<dbReference type="InterPro" id="IPR016035">
    <property type="entry name" value="Acyl_Trfase/lysoPLipase"/>
</dbReference>
<evidence type="ECO:0000259" key="10">
    <source>
        <dbReference type="PROSITE" id="PS50835"/>
    </source>
</evidence>
<dbReference type="InterPro" id="IPR050091">
    <property type="entry name" value="PKS_NRPS_Biosynth_Enz"/>
</dbReference>
<dbReference type="CDD" id="cd02440">
    <property type="entry name" value="AdoMet_MTases"/>
    <property type="match status" value="1"/>
</dbReference>
<dbReference type="GO" id="GO:0004312">
    <property type="term" value="F:fatty acid synthase activity"/>
    <property type="evidence" value="ECO:0007669"/>
    <property type="project" value="TreeGrafter"/>
</dbReference>
<dbReference type="Pfam" id="PF21089">
    <property type="entry name" value="PKS_DH_N"/>
    <property type="match status" value="1"/>
</dbReference>
<dbReference type="Pfam" id="PF08242">
    <property type="entry name" value="Methyltransf_12"/>
    <property type="match status" value="1"/>
</dbReference>
<feature type="domain" description="Carrier" evidence="9">
    <location>
        <begin position="1652"/>
        <end position="1726"/>
    </location>
</feature>
<dbReference type="SUPFAM" id="SSF47336">
    <property type="entry name" value="ACP-like"/>
    <property type="match status" value="1"/>
</dbReference>
<evidence type="ECO:0000256" key="8">
    <source>
        <dbReference type="SAM" id="MobiDB-lite"/>
    </source>
</evidence>
<dbReference type="InterPro" id="IPR020807">
    <property type="entry name" value="PKS_DH"/>
</dbReference>
<dbReference type="InterPro" id="IPR013094">
    <property type="entry name" value="AB_hydrolase_3"/>
</dbReference>
<dbReference type="InterPro" id="IPR014030">
    <property type="entry name" value="Ketoacyl_synth_N"/>
</dbReference>
<dbReference type="GO" id="GO:0032259">
    <property type="term" value="P:methylation"/>
    <property type="evidence" value="ECO:0007669"/>
    <property type="project" value="UniProtKB-KW"/>
</dbReference>
<dbReference type="Proteomes" id="UP001213681">
    <property type="component" value="Unassembled WGS sequence"/>
</dbReference>
<keyword evidence="14" id="KW-1185">Reference proteome</keyword>
<dbReference type="SMART" id="SM00827">
    <property type="entry name" value="PKS_AT"/>
    <property type="match status" value="1"/>
</dbReference>
<dbReference type="Gene3D" id="3.40.50.150">
    <property type="entry name" value="Vaccinia Virus protein VP39"/>
    <property type="match status" value="1"/>
</dbReference>
<dbReference type="GO" id="GO:1901336">
    <property type="term" value="P:lactone biosynthetic process"/>
    <property type="evidence" value="ECO:0007669"/>
    <property type="project" value="UniProtKB-ARBA"/>
</dbReference>
<dbReference type="GO" id="GO:0004315">
    <property type="term" value="F:3-oxoacyl-[acyl-carrier-protein] synthase activity"/>
    <property type="evidence" value="ECO:0007669"/>
    <property type="project" value="InterPro"/>
</dbReference>
<dbReference type="InterPro" id="IPR041068">
    <property type="entry name" value="HTH_51"/>
</dbReference>
<feature type="active site" description="Proton donor; for dehydratase activity" evidence="7">
    <location>
        <position position="1510"/>
    </location>
</feature>
<dbReference type="PROSITE" id="PS50075">
    <property type="entry name" value="CARRIER"/>
    <property type="match status" value="1"/>
</dbReference>
<dbReference type="Pfam" id="PF02801">
    <property type="entry name" value="Ketoacyl-synt_C"/>
    <property type="match status" value="1"/>
</dbReference>
<keyword evidence="3" id="KW-0597">Phosphoprotein</keyword>
<feature type="domain" description="PKS/mFAS DH" evidence="12">
    <location>
        <begin position="1284"/>
        <end position="1603"/>
    </location>
</feature>
<dbReference type="Gene3D" id="3.40.47.10">
    <property type="match status" value="1"/>
</dbReference>
<dbReference type="Gene3D" id="3.40.366.10">
    <property type="entry name" value="Malonyl-Coenzyme A Acyl Carrier Protein, domain 2"/>
    <property type="match status" value="2"/>
</dbReference>
<dbReference type="SUPFAM" id="SSF55048">
    <property type="entry name" value="Probable ACP-binding domain of malonyl-CoA ACP transacylase"/>
    <property type="match status" value="1"/>
</dbReference>
<dbReference type="Gene3D" id="3.10.129.110">
    <property type="entry name" value="Polyketide synthase dehydratase"/>
    <property type="match status" value="1"/>
</dbReference>
<dbReference type="GeneID" id="81593717"/>
<evidence type="ECO:0000256" key="7">
    <source>
        <dbReference type="PROSITE-ProRule" id="PRU01363"/>
    </source>
</evidence>
<dbReference type="GO" id="GO:0044550">
    <property type="term" value="P:secondary metabolite biosynthetic process"/>
    <property type="evidence" value="ECO:0007669"/>
    <property type="project" value="UniProtKB-ARBA"/>
</dbReference>
<feature type="region of interest" description="C-terminal hotdog fold" evidence="7">
    <location>
        <begin position="1452"/>
        <end position="1603"/>
    </location>
</feature>
<dbReference type="GO" id="GO:0017000">
    <property type="term" value="P:antibiotic biosynthetic process"/>
    <property type="evidence" value="ECO:0007669"/>
    <property type="project" value="UniProtKB-ARBA"/>
</dbReference>
<evidence type="ECO:0000313" key="13">
    <source>
        <dbReference type="EMBL" id="KAJ5464394.1"/>
    </source>
</evidence>
<dbReference type="SUPFAM" id="SSF53474">
    <property type="entry name" value="alpha/beta-Hydrolases"/>
    <property type="match status" value="1"/>
</dbReference>
<dbReference type="InterPro" id="IPR009081">
    <property type="entry name" value="PP-bd_ACP"/>
</dbReference>
<organism evidence="13 14">
    <name type="scientific">Penicillium daleae</name>
    <dbReference type="NCBI Taxonomy" id="63821"/>
    <lineage>
        <taxon>Eukaryota</taxon>
        <taxon>Fungi</taxon>
        <taxon>Dikarya</taxon>
        <taxon>Ascomycota</taxon>
        <taxon>Pezizomycotina</taxon>
        <taxon>Eurotiomycetes</taxon>
        <taxon>Eurotiomycetidae</taxon>
        <taxon>Eurotiales</taxon>
        <taxon>Aspergillaceae</taxon>
        <taxon>Penicillium</taxon>
    </lineage>
</organism>
<dbReference type="SUPFAM" id="SSF53335">
    <property type="entry name" value="S-adenosyl-L-methionine-dependent methyltransferases"/>
    <property type="match status" value="1"/>
</dbReference>
<dbReference type="Pfam" id="PF00550">
    <property type="entry name" value="PP-binding"/>
    <property type="match status" value="1"/>
</dbReference>
<dbReference type="PANTHER" id="PTHR43775">
    <property type="entry name" value="FATTY ACID SYNTHASE"/>
    <property type="match status" value="1"/>
</dbReference>
<dbReference type="PROSITE" id="PS52019">
    <property type="entry name" value="PKS_MFAS_DH"/>
    <property type="match status" value="1"/>
</dbReference>
<dbReference type="InterPro" id="IPR007110">
    <property type="entry name" value="Ig-like_dom"/>
</dbReference>
<name>A0AAD6CI70_9EURO</name>
<dbReference type="Pfam" id="PF16073">
    <property type="entry name" value="SAT"/>
    <property type="match status" value="1"/>
</dbReference>
<evidence type="ECO:0000256" key="6">
    <source>
        <dbReference type="ARBA" id="ARBA00023268"/>
    </source>
</evidence>
<dbReference type="GO" id="GO:0006633">
    <property type="term" value="P:fatty acid biosynthetic process"/>
    <property type="evidence" value="ECO:0007669"/>
    <property type="project" value="InterPro"/>
</dbReference>
<accession>A0AAD6CI70</accession>
<evidence type="ECO:0000259" key="9">
    <source>
        <dbReference type="PROSITE" id="PS50075"/>
    </source>
</evidence>
<feature type="active site" description="Proton acceptor; for dehydratase activity" evidence="7">
    <location>
        <position position="1328"/>
    </location>
</feature>
<evidence type="ECO:0000256" key="1">
    <source>
        <dbReference type="ARBA" id="ARBA00004721"/>
    </source>
</evidence>
<dbReference type="Pfam" id="PF00109">
    <property type="entry name" value="ketoacyl-synt"/>
    <property type="match status" value="1"/>
</dbReference>
<sequence>MASSTVHTARPVCFLFGPQSCAIAESLSFIHNTLQTTPSVEFFKPVLEELPSLWPVITDVWPALTQVPGATQLSVLGRLAQGESVSSQELSLNVLLTPITVLRQILEYFLAKERGEEHQVVDAQGFCVGFLSAAAVSCSPDTNHFPQIASAMVRLAVCIGAAVDLDALQYGPTQSLAVRWKDDLENEKLKDILLESDTGYISCFTDTNSATITVADLELSAILEQLKSEGLSAKVIGLRGRFHHASHTTSVTYLSRLCGLDSRFRLPDTYIQRHLPLRSNVDGNVVEEVPAIHEVALESILVKPSQWFLTVSSTLQDTQAILDGQLGFIAIGTDQFVPRLIRSRLLQSDKLPSTSSTNYRRISNKVDEFGNEFDQIEDDTGNKQAKTTTSNLAIPIAITGMGCRYAQANSPELLWEILQLGKCAVGPLPTKRFKMDEVLRKPKGPFFGNFLANPDAFDHRFFGISAREAESMDPQQRLLLQVAYEAMESAGYCGMRKANLPTDIGCYVGVGSDDYTDNVGSTNANAFSATGTLQAFNSGRVSHFFGWSGPSIVVDTACSSAAVAIHMACKALEGKECSIAVAGGVNIMTSPRVTQNLAAASFLSPTGASKAFDRDADGYCRGEGAGLVVLRPLADAIRDGDPILAVIGGSAVNQGSNCSPITVPHSESQMSLYQKAMTAAGVSPEDITYVEAHGTGTQVGDPIEFDSLRRTFSKPARKDKVYVGSIKDNIGHTETASGVAGLLKTIMMLQKSKIPKQANFSQLNPKIAPFGNELIDIPTHLTEWPSARSSSAVAMVTNYGAAGSNAAIVVKQHKKSCIPTARACVQPSEVPIILAANSVESLQSYCEMLVSHIRQGRIDCCGDLAYNLAIKQNRDLEYAHSFTVPSGETASLLAMLESTAQEVSIAKKQTRSRLPIILCFGGQNGDTAHISEDLFNRCELLQYHLIECEKVCQARNLPSLFPRIFDPAPIQDIVSLHCILFAIQYSSAKTWIDSGLQVDRIIGHSFGQLTGLCVSGGLKLSDAIYLVSERARLIRDEWGPDRGVMLAVEATLADVQHLMSDMQDVAVDISCVNGARNIILAGDEASICAFEDLVAQNPFRTIRARRLKNTHAFHSRMVDSIVPGLNMVAGDIQFFPLSIPLEPCSADADWSPVTPKAIVDHSRYSVDFRAAVERAAVKVQGPAVWLEAGSASPIIPMIQRIMRATASTAGAHIYQAIDLEGPLAQRKLSQATCNLWNSGVPVQFWPFHAGQAKTFNWINLPPYQFAQHRHWIDFDPFAFSPVTHQNLSSAPADVSPPEFIQIISKTEKECLCSINTNDALYQMCTSGHAVVDQNLCPASLYIEMVVRAAHLVCPETTSSPQMPHVQDLEISAPLVLNPSGDLLLELLQLQPDHATWSFSLFTRDAKSAIITHAAGKISLHSFDRPDPLFARLNSMNRLIRASRVHSIKKLPGSSGLKGMAVYQSFRRVVNYASCYRGVESVYATEHEAAGVVNLATLPTAKSRCDPILLDNFIQVAGIHVNCLSDIRGEEVFVCTEIGELFFAEPFLDREGAASCSWDIYSNIERPSKTKITSDIFALDRTTGKLAVAVLAVTFKSLSIVSLTRALKGLNSHPVDEKSDSLGHFPESERVPIVPRSANHAILAAPQEALPSHDYFLDVQAMLCELLGMLPEDLPPSSNLEEIGVDSLMRSEVLAEITKRFKVSITSSELADIPNVQLLVNTIFPHKSISNFTDEFQPASQSETSDPSSSGYDDSTIPTPISMEHSQGLMNTAPLVFSEIQGTAVHSQTTKWDGFYSSVYPKQMELVTAYVVEAFESLGLSLEHLHPEQHLPQVEVLPQHQKVLGQLHAILESSNLIRATETGFLRTGTPITQLTSLEIHEEIVRLYPQHKSEHDLLRKTGSQLADCLTGAADPIAILFQNAEARQLMEDVYTNAPMFNAATRHMAQYLTALLARGDTLHEVKILEIGAGTGGTTKALLSQLTALPGLRFEYTFTDLSSSLLALARKKFKHYNFMKYQTLNIEQTPGLEMLEQYDVIISSNCIHATRNLVESCTNIRKLLRPDGVLCLIELTRNIFWFDLVFGLLEGWWLFNDGRKHALASEHAWKATLSQSGFEWVDWSRNNSQESNTLRLITASPTPVLPGVKGVESTAILPEKETVLFGEVGGVRLCADIFYPKSLQPPGRSRPIALMIHGGGHVMLSRRDVRPKQTKILLEAGFLPVSIDYRLCPEVTLLEGPMHDVREGLRWARYTLPSLALGRADIRPDGEQVVVVGWSTGGHLAMTLAWTAPQAAIPPPDAILAFYCPCDYESTFWSKPNNPYKTDSSSVGMVYDVWEGMYETPITAYNPPASNEAQGGWMSPTDARSRIALHMNWTGQTLPILLRGKHLWKSQTSGSEGSLPYPTSEEVQAVSPLAQIRRGCYKSPTFLIHGALDDLIPVEQVQRTHDELEIQGVEAVLRVVDKGLHLFDIYPRYEDDDGASQAVLDGYQFLSSHVRL</sequence>
<keyword evidence="13" id="KW-0378">Hydrolase</keyword>
<gene>
    <name evidence="13" type="ORF">N7458_000080</name>
</gene>
<dbReference type="InterPro" id="IPR020841">
    <property type="entry name" value="PKS_Beta-ketoAc_synthase_dom"/>
</dbReference>
<dbReference type="GO" id="GO:0008168">
    <property type="term" value="F:methyltransferase activity"/>
    <property type="evidence" value="ECO:0007669"/>
    <property type="project" value="UniProtKB-KW"/>
</dbReference>
<dbReference type="InterPro" id="IPR029058">
    <property type="entry name" value="AB_hydrolase_fold"/>
</dbReference>
<dbReference type="Pfam" id="PF14765">
    <property type="entry name" value="PS-DH"/>
    <property type="match status" value="1"/>
</dbReference>
<keyword evidence="5 13" id="KW-0808">Transferase</keyword>
<evidence type="ECO:0000256" key="5">
    <source>
        <dbReference type="ARBA" id="ARBA00022679"/>
    </source>
</evidence>
<evidence type="ECO:0000259" key="12">
    <source>
        <dbReference type="PROSITE" id="PS52019"/>
    </source>
</evidence>
<keyword evidence="6" id="KW-0511">Multifunctional enzyme</keyword>
<feature type="domain" description="Ig-like" evidence="10">
    <location>
        <begin position="146"/>
        <end position="213"/>
    </location>
</feature>
<dbReference type="PROSITE" id="PS52004">
    <property type="entry name" value="KS3_2"/>
    <property type="match status" value="1"/>
</dbReference>
<dbReference type="InterPro" id="IPR018201">
    <property type="entry name" value="Ketoacyl_synth_AS"/>
</dbReference>
<dbReference type="Pfam" id="PF00698">
    <property type="entry name" value="Acyl_transf_1"/>
    <property type="match status" value="1"/>
</dbReference>
<dbReference type="InterPro" id="IPR049551">
    <property type="entry name" value="PKS_DH_C"/>
</dbReference>
<dbReference type="InterPro" id="IPR013217">
    <property type="entry name" value="Methyltransf_12"/>
</dbReference>
<dbReference type="Gene3D" id="3.30.70.3290">
    <property type="match status" value="1"/>
</dbReference>
<dbReference type="InterPro" id="IPR014031">
    <property type="entry name" value="Ketoacyl_synth_C"/>
</dbReference>
<dbReference type="SMART" id="SM00826">
    <property type="entry name" value="PKS_DH"/>
    <property type="match status" value="1"/>
</dbReference>
<dbReference type="Pfam" id="PF18558">
    <property type="entry name" value="HTH_51"/>
    <property type="match status" value="1"/>
</dbReference>
<dbReference type="InterPro" id="IPR049552">
    <property type="entry name" value="PKS_DH_N"/>
</dbReference>
<dbReference type="InterPro" id="IPR016039">
    <property type="entry name" value="Thiolase-like"/>
</dbReference>
<evidence type="ECO:0000256" key="4">
    <source>
        <dbReference type="ARBA" id="ARBA00022603"/>
    </source>
</evidence>
<dbReference type="GO" id="GO:0016787">
    <property type="term" value="F:hydrolase activity"/>
    <property type="evidence" value="ECO:0007669"/>
    <property type="project" value="UniProtKB-KW"/>
</dbReference>
<dbReference type="SUPFAM" id="SSF52151">
    <property type="entry name" value="FabD/lysophospholipase-like"/>
    <property type="match status" value="1"/>
</dbReference>
<reference evidence="13" key="1">
    <citation type="submission" date="2022-12" db="EMBL/GenBank/DDBJ databases">
        <authorList>
            <person name="Petersen C."/>
        </authorList>
    </citation>
    <scope>NUCLEOTIDE SEQUENCE</scope>
    <source>
        <strain evidence="13">IBT 16125</strain>
    </source>
</reference>
<dbReference type="CDD" id="cd00833">
    <property type="entry name" value="PKS"/>
    <property type="match status" value="1"/>
</dbReference>
<feature type="region of interest" description="N-terminal hotdog fold" evidence="7">
    <location>
        <begin position="1284"/>
        <end position="1424"/>
    </location>
</feature>
<dbReference type="InterPro" id="IPR001227">
    <property type="entry name" value="Ac_transferase_dom_sf"/>
</dbReference>